<accession>A0A0N1P080</accession>
<evidence type="ECO:0000256" key="3">
    <source>
        <dbReference type="ARBA" id="ARBA00022679"/>
    </source>
</evidence>
<keyword evidence="4" id="KW-1133">Transmembrane helix</keyword>
<dbReference type="PANTHER" id="PTHR31306:SF8">
    <property type="entry name" value="GLYCOSYLTRANSFERASE FAMILY 34 PROTEIN"/>
    <property type="match status" value="1"/>
</dbReference>
<dbReference type="InterPro" id="IPR008630">
    <property type="entry name" value="Glyco_trans_34"/>
</dbReference>
<keyword evidence="4" id="KW-0472">Membrane</keyword>
<dbReference type="Pfam" id="PF05637">
    <property type="entry name" value="Glyco_transf_34"/>
    <property type="match status" value="1"/>
</dbReference>
<evidence type="ECO:0000256" key="2">
    <source>
        <dbReference type="ARBA" id="ARBA00022676"/>
    </source>
</evidence>
<dbReference type="GO" id="GO:0006487">
    <property type="term" value="P:protein N-linked glycosylation"/>
    <property type="evidence" value="ECO:0007669"/>
    <property type="project" value="TreeGrafter"/>
</dbReference>
<keyword evidence="4" id="KW-0812">Transmembrane</keyword>
<name>A0A0N1P080_9EURO</name>
<dbReference type="STRING" id="1664694.A0A0N1P080"/>
<dbReference type="Gene3D" id="3.90.550.10">
    <property type="entry name" value="Spore Coat Polysaccharide Biosynthesis Protein SpsA, Chain A"/>
    <property type="match status" value="1"/>
</dbReference>
<dbReference type="InterPro" id="IPR029044">
    <property type="entry name" value="Nucleotide-diphossugar_trans"/>
</dbReference>
<evidence type="ECO:0000256" key="4">
    <source>
        <dbReference type="SAM" id="Phobius"/>
    </source>
</evidence>
<comment type="caution">
    <text evidence="5">The sequence shown here is derived from an EMBL/GenBank/DDBJ whole genome shotgun (WGS) entry which is preliminary data.</text>
</comment>
<dbReference type="GeneID" id="28741383"/>
<evidence type="ECO:0000313" key="6">
    <source>
        <dbReference type="Proteomes" id="UP000038010"/>
    </source>
</evidence>
<dbReference type="RefSeq" id="XP_018001546.1">
    <property type="nucleotide sequence ID" value="XM_018149503.1"/>
</dbReference>
<dbReference type="PANTHER" id="PTHR31306">
    <property type="entry name" value="ALPHA-1,6-MANNOSYLTRANSFERASE MNN11-RELATED"/>
    <property type="match status" value="1"/>
</dbReference>
<keyword evidence="3" id="KW-0808">Transferase</keyword>
<reference evidence="5 6" key="1">
    <citation type="submission" date="2015-06" db="EMBL/GenBank/DDBJ databases">
        <title>Draft genome of the ant-associated black yeast Phialophora attae CBS 131958.</title>
        <authorList>
            <person name="Moreno L.F."/>
            <person name="Stielow B.J."/>
            <person name="de Hoog S."/>
            <person name="Vicente V.A."/>
            <person name="Weiss V.A."/>
            <person name="de Vries M."/>
            <person name="Cruz L.M."/>
            <person name="Souza E.M."/>
        </authorList>
    </citation>
    <scope>NUCLEOTIDE SEQUENCE [LARGE SCALE GENOMIC DNA]</scope>
    <source>
        <strain evidence="5 6">CBS 131958</strain>
    </source>
</reference>
<dbReference type="GO" id="GO:0016757">
    <property type="term" value="F:glycosyltransferase activity"/>
    <property type="evidence" value="ECO:0007669"/>
    <property type="project" value="UniProtKB-KW"/>
</dbReference>
<dbReference type="OrthoDB" id="407658at2759"/>
<protein>
    <recommendedName>
        <fullName evidence="7">Alpha-1,2-galactosyltransferase</fullName>
    </recommendedName>
</protein>
<feature type="transmembrane region" description="Helical" evidence="4">
    <location>
        <begin position="7"/>
        <end position="27"/>
    </location>
</feature>
<dbReference type="AlphaFoldDB" id="A0A0N1P080"/>
<evidence type="ECO:0008006" key="7">
    <source>
        <dbReference type="Google" id="ProtNLM"/>
    </source>
</evidence>
<evidence type="ECO:0000256" key="1">
    <source>
        <dbReference type="ARBA" id="ARBA00005664"/>
    </source>
</evidence>
<comment type="similarity">
    <text evidence="1">Belongs to the glycosyltransferase 34 family.</text>
</comment>
<dbReference type="Proteomes" id="UP000038010">
    <property type="component" value="Unassembled WGS sequence"/>
</dbReference>
<proteinExistence type="inferred from homology"/>
<evidence type="ECO:0000313" key="5">
    <source>
        <dbReference type="EMBL" id="KPI41583.1"/>
    </source>
</evidence>
<gene>
    <name evidence="5" type="ORF">AB675_9005</name>
</gene>
<organism evidence="5 6">
    <name type="scientific">Cyphellophora attinorum</name>
    <dbReference type="NCBI Taxonomy" id="1664694"/>
    <lineage>
        <taxon>Eukaryota</taxon>
        <taxon>Fungi</taxon>
        <taxon>Dikarya</taxon>
        <taxon>Ascomycota</taxon>
        <taxon>Pezizomycotina</taxon>
        <taxon>Eurotiomycetes</taxon>
        <taxon>Chaetothyriomycetidae</taxon>
        <taxon>Chaetothyriales</taxon>
        <taxon>Cyphellophoraceae</taxon>
        <taxon>Cyphellophora</taxon>
    </lineage>
</organism>
<keyword evidence="2" id="KW-0328">Glycosyltransferase</keyword>
<dbReference type="VEuPathDB" id="FungiDB:AB675_9005"/>
<dbReference type="EMBL" id="LFJN01000009">
    <property type="protein sequence ID" value="KPI41583.1"/>
    <property type="molecule type" value="Genomic_DNA"/>
</dbReference>
<dbReference type="GO" id="GO:0000139">
    <property type="term" value="C:Golgi membrane"/>
    <property type="evidence" value="ECO:0007669"/>
    <property type="project" value="TreeGrafter"/>
</dbReference>
<keyword evidence="6" id="KW-1185">Reference proteome</keyword>
<sequence>MSNGKRLQTINFILLIVLGFLILESLFHRQTRLDTTNDVIDYVDATASTPRESKSATVGKLMMQYGPVNPMYERALATHVPHNQQHSYSMSVLRQTTAGPLWSKPAYMLQHVLTELEKPAEFRLNWLFWFDSDIVLLNPNVPLEVFLPPPTPDNRWDHIQALVCQDSNGLNTGVLALKVDIWAVKFLASTLSTRESQPNVELKYNDQSAMEFWLQSNLFRNNTMHVPQRWFNAYPGKRGTASGLPDPYLPQTRWHAYAVREGDLAVHFAGNGETRAPRMLPWLDVAEKRLTKWEVPLNETGLVDEVKKFWEKDAVWEWERVQVLRERSNYNYTTPPRE</sequence>
<dbReference type="SUPFAM" id="SSF53448">
    <property type="entry name" value="Nucleotide-diphospho-sugar transferases"/>
    <property type="match status" value="1"/>
</dbReference>